<dbReference type="Proteomes" id="UP000199159">
    <property type="component" value="Unassembled WGS sequence"/>
</dbReference>
<reference evidence="3" key="1">
    <citation type="submission" date="2016-10" db="EMBL/GenBank/DDBJ databases">
        <authorList>
            <person name="Varghese N."/>
            <person name="Submissions S."/>
        </authorList>
    </citation>
    <scope>NUCLEOTIDE SEQUENCE [LARGE SCALE GENOMIC DNA]</scope>
    <source>
        <strain evidence="3">IBRC-M10078</strain>
    </source>
</reference>
<evidence type="ECO:0000256" key="1">
    <source>
        <dbReference type="SAM" id="Phobius"/>
    </source>
</evidence>
<keyword evidence="3" id="KW-1185">Reference proteome</keyword>
<name>A0A1H0WR69_9BACI</name>
<feature type="transmembrane region" description="Helical" evidence="1">
    <location>
        <begin position="6"/>
        <end position="25"/>
    </location>
</feature>
<protein>
    <submittedName>
        <fullName evidence="2">Uncharacterized protein</fullName>
    </submittedName>
</protein>
<sequence length="88" mass="9884">MEQLLGIEYTAYVALAVLLFAIRQATGISNRYIPLTGVILGIAFAMLKHETFNYDVLLEGIRYALYGVGTVATIKYTFVKKVFDERSE</sequence>
<dbReference type="STRING" id="930152.SAMN05216565_11399"/>
<keyword evidence="1" id="KW-1133">Transmembrane helix</keyword>
<gene>
    <name evidence="2" type="ORF">SAMN05216565_11399</name>
</gene>
<dbReference type="OrthoDB" id="2970974at2"/>
<dbReference type="RefSeq" id="WP_090858414.1">
    <property type="nucleotide sequence ID" value="NZ_FNJU01000013.1"/>
</dbReference>
<organism evidence="2 3">
    <name type="scientific">Litchfieldia salsa</name>
    <dbReference type="NCBI Taxonomy" id="930152"/>
    <lineage>
        <taxon>Bacteria</taxon>
        <taxon>Bacillati</taxon>
        <taxon>Bacillota</taxon>
        <taxon>Bacilli</taxon>
        <taxon>Bacillales</taxon>
        <taxon>Bacillaceae</taxon>
        <taxon>Litchfieldia</taxon>
    </lineage>
</organism>
<dbReference type="EMBL" id="FNJU01000013">
    <property type="protein sequence ID" value="SDP92965.1"/>
    <property type="molecule type" value="Genomic_DNA"/>
</dbReference>
<keyword evidence="1" id="KW-0472">Membrane</keyword>
<accession>A0A1H0WR69</accession>
<dbReference type="AlphaFoldDB" id="A0A1H0WR69"/>
<keyword evidence="1" id="KW-0812">Transmembrane</keyword>
<evidence type="ECO:0000313" key="2">
    <source>
        <dbReference type="EMBL" id="SDP92965.1"/>
    </source>
</evidence>
<feature type="transmembrane region" description="Helical" evidence="1">
    <location>
        <begin position="61"/>
        <end position="79"/>
    </location>
</feature>
<evidence type="ECO:0000313" key="3">
    <source>
        <dbReference type="Proteomes" id="UP000199159"/>
    </source>
</evidence>
<proteinExistence type="predicted"/>
<feature type="transmembrane region" description="Helical" evidence="1">
    <location>
        <begin position="32"/>
        <end position="49"/>
    </location>
</feature>